<protein>
    <submittedName>
        <fullName evidence="1">2-keto-4-pentenoate hydratase</fullName>
    </submittedName>
</protein>
<dbReference type="RefSeq" id="WP_243800601.1">
    <property type="nucleotide sequence ID" value="NZ_JALHAT010000021.1"/>
</dbReference>
<proteinExistence type="predicted"/>
<keyword evidence="2" id="KW-1185">Reference proteome</keyword>
<dbReference type="PANTHER" id="PTHR30143">
    <property type="entry name" value="ACID HYDRATASE"/>
    <property type="match status" value="1"/>
</dbReference>
<evidence type="ECO:0000313" key="2">
    <source>
        <dbReference type="Proteomes" id="UP001162802"/>
    </source>
</evidence>
<dbReference type="InterPro" id="IPR036663">
    <property type="entry name" value="Fumarylacetoacetase_C_sf"/>
</dbReference>
<comment type="caution">
    <text evidence="1">The sequence shown here is derived from an EMBL/GenBank/DDBJ whole genome shotgun (WGS) entry which is preliminary data.</text>
</comment>
<dbReference type="Proteomes" id="UP001162802">
    <property type="component" value="Unassembled WGS sequence"/>
</dbReference>
<dbReference type="Gene3D" id="3.90.850.10">
    <property type="entry name" value="Fumarylacetoacetase-like, C-terminal domain"/>
    <property type="match status" value="1"/>
</dbReference>
<organism evidence="1 2">
    <name type="scientific">Novosphingobium mangrovi</name>
    <name type="common">ex Hu et al. 2023</name>
    <dbReference type="NCBI Taxonomy" id="2930094"/>
    <lineage>
        <taxon>Bacteria</taxon>
        <taxon>Pseudomonadati</taxon>
        <taxon>Pseudomonadota</taxon>
        <taxon>Alphaproteobacteria</taxon>
        <taxon>Sphingomonadales</taxon>
        <taxon>Sphingomonadaceae</taxon>
        <taxon>Novosphingobium</taxon>
    </lineage>
</organism>
<accession>A0ABT0AE47</accession>
<gene>
    <name evidence="1" type="ORF">MTR65_12335</name>
</gene>
<sequence>MTVAPTEAARVFVLNRYNKVGFDEFPGIMPSNPDEAYAIQDAAIAEWNSPVVGWKVGRITGEMESRFGENRFLGPIFEEDVWPLERGRPTPFPMIRGGFAALEAELVARISAPGDRDDWTARDCASLVQAWHAGIEVAGSPLATINDLGPLASIAGFGNNMGLILGPEIALSDPDTVEATTTIAGTTFGPRAAGMLPGGPLTAIAFALNRLARMGETVPEGCLISTGAVTGVHVVEEGQECRVQFAPDTTLECVVTPL</sequence>
<evidence type="ECO:0000313" key="1">
    <source>
        <dbReference type="EMBL" id="MCJ1961473.1"/>
    </source>
</evidence>
<dbReference type="PANTHER" id="PTHR30143:SF0">
    <property type="entry name" value="2-KETO-4-PENTENOATE HYDRATASE"/>
    <property type="match status" value="1"/>
</dbReference>
<name>A0ABT0AE47_9SPHN</name>
<dbReference type="SUPFAM" id="SSF56529">
    <property type="entry name" value="FAH"/>
    <property type="match status" value="1"/>
</dbReference>
<reference evidence="1" key="1">
    <citation type="submission" date="2022-03" db="EMBL/GenBank/DDBJ databases">
        <title>Identification of a novel bacterium isolated from mangrove sediments.</title>
        <authorList>
            <person name="Pan X."/>
        </authorList>
    </citation>
    <scope>NUCLEOTIDE SEQUENCE</scope>
    <source>
        <strain evidence="1">B2637</strain>
    </source>
</reference>
<dbReference type="InterPro" id="IPR050772">
    <property type="entry name" value="Hydratase-Decarb/MhpD_sf"/>
</dbReference>
<dbReference type="EMBL" id="JALHAT010000021">
    <property type="protein sequence ID" value="MCJ1961473.1"/>
    <property type="molecule type" value="Genomic_DNA"/>
</dbReference>